<evidence type="ECO:0000259" key="10">
    <source>
        <dbReference type="PROSITE" id="PS50893"/>
    </source>
</evidence>
<dbReference type="InterPro" id="IPR003439">
    <property type="entry name" value="ABC_transporter-like_ATP-bd"/>
</dbReference>
<comment type="caution">
    <text evidence="11">The sequence shown here is derived from an EMBL/GenBank/DDBJ whole genome shotgun (WGS) entry which is preliminary data.</text>
</comment>
<keyword evidence="3" id="KW-0813">Transport</keyword>
<evidence type="ECO:0000313" key="11">
    <source>
        <dbReference type="EMBL" id="KAK3103489.1"/>
    </source>
</evidence>
<feature type="domain" description="ABC transporter" evidence="10">
    <location>
        <begin position="3"/>
        <end position="240"/>
    </location>
</feature>
<protein>
    <recommendedName>
        <fullName evidence="10">ABC transporter domain-containing protein</fullName>
    </recommendedName>
</protein>
<dbReference type="GO" id="GO:0005886">
    <property type="term" value="C:plasma membrane"/>
    <property type="evidence" value="ECO:0007669"/>
    <property type="project" value="TreeGrafter"/>
</dbReference>
<dbReference type="SMART" id="SM00382">
    <property type="entry name" value="AAA"/>
    <property type="match status" value="1"/>
</dbReference>
<dbReference type="FunFam" id="3.40.50.300:FF:001276">
    <property type="entry name" value="Uncharacterized protein, isoform A"/>
    <property type="match status" value="1"/>
</dbReference>
<keyword evidence="7 9" id="KW-1133">Transmembrane helix</keyword>
<dbReference type="InterPro" id="IPR050352">
    <property type="entry name" value="ABCG_transporters"/>
</dbReference>
<dbReference type="Pfam" id="PF01061">
    <property type="entry name" value="ABC2_membrane"/>
    <property type="match status" value="1"/>
</dbReference>
<keyword evidence="5" id="KW-0547">Nucleotide-binding</keyword>
<proteinExistence type="inferred from homology"/>
<dbReference type="InterPro" id="IPR003593">
    <property type="entry name" value="AAA+_ATPase"/>
</dbReference>
<dbReference type="GO" id="GO:0016887">
    <property type="term" value="F:ATP hydrolysis activity"/>
    <property type="evidence" value="ECO:0007669"/>
    <property type="project" value="InterPro"/>
</dbReference>
<name>A0AA88YE56_PINIB</name>
<feature type="transmembrane region" description="Helical" evidence="9">
    <location>
        <begin position="475"/>
        <end position="501"/>
    </location>
</feature>
<evidence type="ECO:0000313" key="12">
    <source>
        <dbReference type="Proteomes" id="UP001186944"/>
    </source>
</evidence>
<accession>A0AA88YE56</accession>
<feature type="transmembrane region" description="Helical" evidence="9">
    <location>
        <begin position="369"/>
        <end position="388"/>
    </location>
</feature>
<sequence>MELVFNDLCVHADKKQILNDVSGVAYPGQLLAIMGPSGAGKTTLLNAIAGRLPVTSGEISLDGVPVNKAARRKICYVLQQDIFFPNLTLHETLNFTAMIRLPDSMSRTEKLKKVDDIVEALDLTKCLDTVIGDMWIRGLSGGEKKRANIACELITDPTMILLDEPTSGLDYSTAYSLIQTLKVYAKVHMKTVIATIHQPSSYIFYQFDTLLLISEGQLAYYGATNKVTEFFVRAEIPMDSHYNPADYMLEKLKEDEKTRQKIISTAYEMRKDDDWPKELQKTGAESNIKTTERSDKGNTNVLKKYKKIGSQDKVNDEVRVSLVNLDEDDQEVERDSKKTAKWPSGFITQYTQITIRTFRNSKSLIFSKLKMIETIILCVLISLIWFQLPRVEETLRDRMGVIFYMSMHWGFTPLFDTVTSFPSERIVINKERSSGWYRLSSYYLAKMTSELPLILLQPIFFITIVYWSVGLNGVTAFFATLGTIFIHSITGQSIGLFLGIACMDIRKAMTIATVFIMAFMLLGGFYTRHLPSWLFWVKYLSFLHYTYHALMLIEFQDGPQVQCAVQTSISESQFYSCANNATHIPSAEVLQHYGITWSYWQYICPLFIFIVVFRLAGYLTLRFIQKPH</sequence>
<gene>
    <name evidence="11" type="ORF">FSP39_019592</name>
</gene>
<dbReference type="SUPFAM" id="SSF52540">
    <property type="entry name" value="P-loop containing nucleoside triphosphate hydrolases"/>
    <property type="match status" value="1"/>
</dbReference>
<dbReference type="Pfam" id="PF00005">
    <property type="entry name" value="ABC_tran"/>
    <property type="match status" value="1"/>
</dbReference>
<feature type="transmembrane region" description="Helical" evidence="9">
    <location>
        <begin position="451"/>
        <end position="469"/>
    </location>
</feature>
<dbReference type="Proteomes" id="UP001186944">
    <property type="component" value="Unassembled WGS sequence"/>
</dbReference>
<dbReference type="PANTHER" id="PTHR48041">
    <property type="entry name" value="ABC TRANSPORTER G FAMILY MEMBER 28"/>
    <property type="match status" value="1"/>
</dbReference>
<comment type="subcellular location">
    <subcellularLocation>
        <location evidence="1">Membrane</location>
        <topology evidence="1">Multi-pass membrane protein</topology>
    </subcellularLocation>
</comment>
<dbReference type="AlphaFoldDB" id="A0AA88YE56"/>
<evidence type="ECO:0000256" key="2">
    <source>
        <dbReference type="ARBA" id="ARBA00005814"/>
    </source>
</evidence>
<evidence type="ECO:0000256" key="3">
    <source>
        <dbReference type="ARBA" id="ARBA00022448"/>
    </source>
</evidence>
<evidence type="ECO:0000256" key="8">
    <source>
        <dbReference type="ARBA" id="ARBA00023136"/>
    </source>
</evidence>
<dbReference type="PROSITE" id="PS50893">
    <property type="entry name" value="ABC_TRANSPORTER_2"/>
    <property type="match status" value="1"/>
</dbReference>
<organism evidence="11 12">
    <name type="scientific">Pinctada imbricata</name>
    <name type="common">Atlantic pearl-oyster</name>
    <name type="synonym">Pinctada martensii</name>
    <dbReference type="NCBI Taxonomy" id="66713"/>
    <lineage>
        <taxon>Eukaryota</taxon>
        <taxon>Metazoa</taxon>
        <taxon>Spiralia</taxon>
        <taxon>Lophotrochozoa</taxon>
        <taxon>Mollusca</taxon>
        <taxon>Bivalvia</taxon>
        <taxon>Autobranchia</taxon>
        <taxon>Pteriomorphia</taxon>
        <taxon>Pterioida</taxon>
        <taxon>Pterioidea</taxon>
        <taxon>Pteriidae</taxon>
        <taxon>Pinctada</taxon>
    </lineage>
</organism>
<evidence type="ECO:0000256" key="1">
    <source>
        <dbReference type="ARBA" id="ARBA00004141"/>
    </source>
</evidence>
<evidence type="ECO:0000256" key="5">
    <source>
        <dbReference type="ARBA" id="ARBA00022741"/>
    </source>
</evidence>
<feature type="transmembrane region" description="Helical" evidence="9">
    <location>
        <begin position="599"/>
        <end position="621"/>
    </location>
</feature>
<keyword evidence="4 9" id="KW-0812">Transmembrane</keyword>
<dbReference type="InterPro" id="IPR013525">
    <property type="entry name" value="ABC2_TM"/>
</dbReference>
<reference evidence="11" key="1">
    <citation type="submission" date="2019-08" db="EMBL/GenBank/DDBJ databases">
        <title>The improved chromosome-level genome for the pearl oyster Pinctada fucata martensii using PacBio sequencing and Hi-C.</title>
        <authorList>
            <person name="Zheng Z."/>
        </authorList>
    </citation>
    <scope>NUCLEOTIDE SEQUENCE</scope>
    <source>
        <strain evidence="11">ZZ-2019</strain>
        <tissue evidence="11">Adductor muscle</tissue>
    </source>
</reference>
<dbReference type="GO" id="GO:0140359">
    <property type="term" value="F:ABC-type transporter activity"/>
    <property type="evidence" value="ECO:0007669"/>
    <property type="project" value="InterPro"/>
</dbReference>
<dbReference type="GO" id="GO:0005524">
    <property type="term" value="F:ATP binding"/>
    <property type="evidence" value="ECO:0007669"/>
    <property type="project" value="UniProtKB-KW"/>
</dbReference>
<dbReference type="Gene3D" id="3.40.50.300">
    <property type="entry name" value="P-loop containing nucleotide triphosphate hydrolases"/>
    <property type="match status" value="1"/>
</dbReference>
<comment type="similarity">
    <text evidence="2">Belongs to the ABC transporter superfamily. ABCG family. Eye pigment precursor importer (TC 3.A.1.204) subfamily.</text>
</comment>
<evidence type="ECO:0000256" key="6">
    <source>
        <dbReference type="ARBA" id="ARBA00022840"/>
    </source>
</evidence>
<keyword evidence="12" id="KW-1185">Reference proteome</keyword>
<dbReference type="PROSITE" id="PS00211">
    <property type="entry name" value="ABC_TRANSPORTER_1"/>
    <property type="match status" value="1"/>
</dbReference>
<dbReference type="InterPro" id="IPR027417">
    <property type="entry name" value="P-loop_NTPase"/>
</dbReference>
<dbReference type="PANTHER" id="PTHR48041:SF63">
    <property type="entry name" value="EARLY GENE AT 23, ISOFORM C"/>
    <property type="match status" value="1"/>
</dbReference>
<evidence type="ECO:0000256" key="9">
    <source>
        <dbReference type="SAM" id="Phobius"/>
    </source>
</evidence>
<feature type="transmembrane region" description="Helical" evidence="9">
    <location>
        <begin position="508"/>
        <end position="526"/>
    </location>
</feature>
<evidence type="ECO:0000256" key="4">
    <source>
        <dbReference type="ARBA" id="ARBA00022692"/>
    </source>
</evidence>
<keyword evidence="8 9" id="KW-0472">Membrane</keyword>
<dbReference type="EMBL" id="VSWD01000005">
    <property type="protein sequence ID" value="KAK3103489.1"/>
    <property type="molecule type" value="Genomic_DNA"/>
</dbReference>
<keyword evidence="6" id="KW-0067">ATP-binding</keyword>
<evidence type="ECO:0000256" key="7">
    <source>
        <dbReference type="ARBA" id="ARBA00022989"/>
    </source>
</evidence>
<dbReference type="InterPro" id="IPR017871">
    <property type="entry name" value="ABC_transporter-like_CS"/>
</dbReference>